<reference evidence="1" key="1">
    <citation type="submission" date="2023-04" db="EMBL/GenBank/DDBJ databases">
        <title>Draft Genome sequencing of Naganishia species isolated from polar environments using Oxford Nanopore Technology.</title>
        <authorList>
            <person name="Leo P."/>
            <person name="Venkateswaran K."/>
        </authorList>
    </citation>
    <scope>NUCLEOTIDE SEQUENCE</scope>
    <source>
        <strain evidence="1">MNA-CCFEE 5262</strain>
    </source>
</reference>
<protein>
    <submittedName>
        <fullName evidence="1">Uncharacterized protein</fullName>
    </submittedName>
</protein>
<name>A0ACC2VNZ2_9TREE</name>
<evidence type="ECO:0000313" key="2">
    <source>
        <dbReference type="Proteomes" id="UP001230649"/>
    </source>
</evidence>
<comment type="caution">
    <text evidence="1">The sequence shown here is derived from an EMBL/GenBank/DDBJ whole genome shotgun (WGS) entry which is preliminary data.</text>
</comment>
<evidence type="ECO:0000313" key="1">
    <source>
        <dbReference type="EMBL" id="KAJ9100346.1"/>
    </source>
</evidence>
<dbReference type="Proteomes" id="UP001230649">
    <property type="component" value="Unassembled WGS sequence"/>
</dbReference>
<accession>A0ACC2VNZ2</accession>
<gene>
    <name evidence="1" type="ORF">QFC20_005479</name>
</gene>
<organism evidence="1 2">
    <name type="scientific">Naganishia adeliensis</name>
    <dbReference type="NCBI Taxonomy" id="92952"/>
    <lineage>
        <taxon>Eukaryota</taxon>
        <taxon>Fungi</taxon>
        <taxon>Dikarya</taxon>
        <taxon>Basidiomycota</taxon>
        <taxon>Agaricomycotina</taxon>
        <taxon>Tremellomycetes</taxon>
        <taxon>Filobasidiales</taxon>
        <taxon>Filobasidiaceae</taxon>
        <taxon>Naganishia</taxon>
    </lineage>
</organism>
<dbReference type="EMBL" id="JASBWS010000076">
    <property type="protein sequence ID" value="KAJ9100346.1"/>
    <property type="molecule type" value="Genomic_DNA"/>
</dbReference>
<proteinExistence type="predicted"/>
<keyword evidence="2" id="KW-1185">Reference proteome</keyword>
<sequence>MAYGSIASPKNLSPLPILAYTLPDRRRMTCYPVTAQTAPVELCKFLHDVFNEELAMGKTYPQEGPVDFEGFTSYFFGATTILGIVSKEPQAEGQQVADATAVETTLEELKDGRSWKDCLGGTYYVKPNYPGRASHNAGFLIPNTFRGLKIGKTLGKSYLIYGPKLGYRGSVFNLVFKNNYASLAIWDSLGFSRVGEIPKAGRLKTGPNGEEEYVDAVIIWKSFVGEQGNPTA</sequence>